<dbReference type="RefSeq" id="WP_194311682.1">
    <property type="nucleotide sequence ID" value="NZ_JADHEC010000013.1"/>
</dbReference>
<name>A0A930U7Z6_9FLAO</name>
<protein>
    <submittedName>
        <fullName evidence="2">YHS domain protein</fullName>
    </submittedName>
</protein>
<dbReference type="Proteomes" id="UP000646211">
    <property type="component" value="Unassembled WGS sequence"/>
</dbReference>
<proteinExistence type="predicted"/>
<evidence type="ECO:0000256" key="1">
    <source>
        <dbReference type="SAM" id="SignalP"/>
    </source>
</evidence>
<keyword evidence="1" id="KW-0732">Signal</keyword>
<dbReference type="EMBL" id="JADHEC010000013">
    <property type="protein sequence ID" value="MBF2708426.1"/>
    <property type="molecule type" value="Genomic_DNA"/>
</dbReference>
<keyword evidence="3" id="KW-1185">Reference proteome</keyword>
<comment type="caution">
    <text evidence="2">The sequence shown here is derived from an EMBL/GenBank/DDBJ whole genome shotgun (WGS) entry which is preliminary data.</text>
</comment>
<feature type="signal peptide" evidence="1">
    <location>
        <begin position="1"/>
        <end position="19"/>
    </location>
</feature>
<reference evidence="2" key="1">
    <citation type="submission" date="2020-11" db="EMBL/GenBank/DDBJ databases">
        <title>Genome of Flavobacterium soyangense.</title>
        <authorList>
            <person name="Liu Q."/>
            <person name="Xin Y.-H."/>
        </authorList>
    </citation>
    <scope>NUCLEOTIDE SEQUENCE</scope>
    <source>
        <strain evidence="2">CGMCC 1.13493</strain>
    </source>
</reference>
<dbReference type="AlphaFoldDB" id="A0A930U7Z6"/>
<accession>A0A930U7Z6</accession>
<evidence type="ECO:0000313" key="3">
    <source>
        <dbReference type="Proteomes" id="UP000646211"/>
    </source>
</evidence>
<sequence>MKKKILLLALTFITMSINAQTVAKITTEYNLDNKVAIQGYDPVAYFVNNKAALGSKDITTELDGVIYYFSNEGNKKLFLNNPTQYQPQFGGYCAYGISEGHKAPITPEAFTIVDNKLYLNYNLEVKEIWLKNQKEHIAKAIENWSKITDTK</sequence>
<gene>
    <name evidence="2" type="ORF">IR213_07465</name>
</gene>
<dbReference type="NCBIfam" id="NF041384">
    <property type="entry name" value="YHS_seleno_dom"/>
    <property type="match status" value="1"/>
</dbReference>
<evidence type="ECO:0000313" key="2">
    <source>
        <dbReference type="EMBL" id="MBF2708426.1"/>
    </source>
</evidence>
<organism evidence="2 3">
    <name type="scientific">Flavobacterium soyangense</name>
    <dbReference type="NCBI Taxonomy" id="2023265"/>
    <lineage>
        <taxon>Bacteria</taxon>
        <taxon>Pseudomonadati</taxon>
        <taxon>Bacteroidota</taxon>
        <taxon>Flavobacteriia</taxon>
        <taxon>Flavobacteriales</taxon>
        <taxon>Flavobacteriaceae</taxon>
        <taxon>Flavobacterium</taxon>
    </lineage>
</organism>
<feature type="chain" id="PRO_5037750040" evidence="1">
    <location>
        <begin position="20"/>
        <end position="151"/>
    </location>
</feature>